<sequence>MFSISTADMVISVYYLFRYTLNNLVIPSRYPTILFFITNNAFADAILIYRFYTIWCREKRYILPPSVILLCSSIFGYLFSNSPSDRLYKLVPVSMWMTFGLNACLTLLIAGRLFWSGRNSSPILGPDLSRRYFCLCALIIDSGSIYSTYLLLDLITHWTLLRAGLNQIVGMVPTLIIIRISLRRASLNGSTILPRAGGSSTPVLDSIFSTVGTGAPNTAPQSPRGGGGEQLPHELTETA</sequence>
<proteinExistence type="predicted"/>
<dbReference type="EMBL" id="JAFIQS020000011">
    <property type="protein sequence ID" value="KAH9475876.1"/>
    <property type="molecule type" value="Genomic_DNA"/>
</dbReference>
<comment type="caution">
    <text evidence="1">The sequence shown here is derived from an EMBL/GenBank/DDBJ whole genome shotgun (WGS) entry which is preliminary data.</text>
</comment>
<organism evidence="1 2">
    <name type="scientific">Psilocybe cubensis</name>
    <name type="common">Psychedelic mushroom</name>
    <name type="synonym">Stropharia cubensis</name>
    <dbReference type="NCBI Taxonomy" id="181762"/>
    <lineage>
        <taxon>Eukaryota</taxon>
        <taxon>Fungi</taxon>
        <taxon>Dikarya</taxon>
        <taxon>Basidiomycota</taxon>
        <taxon>Agaricomycotina</taxon>
        <taxon>Agaricomycetes</taxon>
        <taxon>Agaricomycetidae</taxon>
        <taxon>Agaricales</taxon>
        <taxon>Agaricineae</taxon>
        <taxon>Strophariaceae</taxon>
        <taxon>Psilocybe</taxon>
    </lineage>
</organism>
<name>A0ACB8GK20_PSICU</name>
<keyword evidence="2" id="KW-1185">Reference proteome</keyword>
<evidence type="ECO:0000313" key="2">
    <source>
        <dbReference type="Proteomes" id="UP000664032"/>
    </source>
</evidence>
<reference evidence="1" key="1">
    <citation type="submission" date="2021-10" db="EMBL/GenBank/DDBJ databases">
        <title>Psilocybe cubensis genome.</title>
        <authorList>
            <person name="Mckernan K.J."/>
            <person name="Crawford S."/>
            <person name="Trippe A."/>
            <person name="Kane L.T."/>
            <person name="Mclaughlin S."/>
        </authorList>
    </citation>
    <scope>NUCLEOTIDE SEQUENCE</scope>
    <source>
        <strain evidence="1">MGC-MH-2018</strain>
    </source>
</reference>
<gene>
    <name evidence="1" type="ORF">JR316_0011436</name>
</gene>
<accession>A0ACB8GK20</accession>
<dbReference type="Proteomes" id="UP000664032">
    <property type="component" value="Unassembled WGS sequence"/>
</dbReference>
<evidence type="ECO:0000313" key="1">
    <source>
        <dbReference type="EMBL" id="KAH9475876.1"/>
    </source>
</evidence>
<protein>
    <submittedName>
        <fullName evidence="1">Uncharacterized protein</fullName>
    </submittedName>
</protein>